<gene>
    <name evidence="1" type="ORF">A2Y62_02635</name>
</gene>
<protein>
    <submittedName>
        <fullName evidence="1">Uncharacterized protein</fullName>
    </submittedName>
</protein>
<evidence type="ECO:0000313" key="1">
    <source>
        <dbReference type="EMBL" id="OGF66215.1"/>
    </source>
</evidence>
<comment type="caution">
    <text evidence="1">The sequence shown here is derived from an EMBL/GenBank/DDBJ whole genome shotgun (WGS) entry which is preliminary data.</text>
</comment>
<proteinExistence type="predicted"/>
<reference evidence="1 2" key="1">
    <citation type="journal article" date="2016" name="Nat. Commun.">
        <title>Thousands of microbial genomes shed light on interconnected biogeochemical processes in an aquifer system.</title>
        <authorList>
            <person name="Anantharaman K."/>
            <person name="Brown C.T."/>
            <person name="Hug L.A."/>
            <person name="Sharon I."/>
            <person name="Castelle C.J."/>
            <person name="Probst A.J."/>
            <person name="Thomas B.C."/>
            <person name="Singh A."/>
            <person name="Wilkins M.J."/>
            <person name="Karaoz U."/>
            <person name="Brodie E.L."/>
            <person name="Williams K.H."/>
            <person name="Hubbard S.S."/>
            <person name="Banfield J.F."/>
        </authorList>
    </citation>
    <scope>NUCLEOTIDE SEQUENCE [LARGE SCALE GENOMIC DNA]</scope>
</reference>
<accession>A0A1F5VS17</accession>
<name>A0A1F5VS17_9BACT</name>
<sequence length="364" mass="40344">MRSLFTLLILLAIAVDVFPCSPKQEWIPVIFITGRAEAEFIGQAGNNNKYKISVQGKFHPGTHGLVLRCSNDYCCDLYDKTAKYRISYCLDQPCGCVSTVTVPSKCFDIPMASFCDPLNGISCAGPYFHSFEQFKGNVAEAGKKGGCPNNNTNNCQENEIPILEFEGTFIYQRAIDATYPYTLNITVCLTEGIKQTGACKKISAIISYGCPDPCCPPECPVNCPVSPQSVCEGDDDGGGDPCNGTLRISSNGWITFRVLKQGDEVIPWTHLSNVDTNPALTPNGPLNFELACGNYDIEYDEADQKEEGDEVCWSPSRYVTIKRDRIKDVVANKREWHHHVKFPDGHYEPHSPDECPYKNTTCNK</sequence>
<organism evidence="1 2">
    <name type="scientific">Candidatus Fischerbacteria bacterium RBG_13_37_8</name>
    <dbReference type="NCBI Taxonomy" id="1817863"/>
    <lineage>
        <taxon>Bacteria</taxon>
        <taxon>Candidatus Fischeribacteriota</taxon>
    </lineage>
</organism>
<dbReference type="Proteomes" id="UP000178943">
    <property type="component" value="Unassembled WGS sequence"/>
</dbReference>
<dbReference type="AlphaFoldDB" id="A0A1F5VS17"/>
<evidence type="ECO:0000313" key="2">
    <source>
        <dbReference type="Proteomes" id="UP000178943"/>
    </source>
</evidence>
<dbReference type="EMBL" id="MFGW01000095">
    <property type="protein sequence ID" value="OGF66215.1"/>
    <property type="molecule type" value="Genomic_DNA"/>
</dbReference>